<gene>
    <name evidence="3" type="ORF">UFOVP1223_3</name>
    <name evidence="4" type="ORF">UFOVP1669_10</name>
    <name evidence="2" type="ORF">UFOVP494_14</name>
</gene>
<sequence length="195" mass="20921">MELGDILKKYAVPDPSIVSQLPKGGIMLDFVGHADITRILIEIDPLWTWEPCGWILGRPDIHIENGMATMWGRLTLLGKTLIGVGSARADKADYEKELIGDLIRNIGMRYGISLSLWSKSGWEDLGGTQKPAGAPQSSRTTQSASSSSGDSPSDAQLRMIRALGHSDAMPTTKAAASTLITALKNKVTASDEGPF</sequence>
<reference evidence="4" key="1">
    <citation type="submission" date="2020-05" db="EMBL/GenBank/DDBJ databases">
        <authorList>
            <person name="Chiriac C."/>
            <person name="Salcher M."/>
            <person name="Ghai R."/>
            <person name="Kavagutti S V."/>
        </authorList>
    </citation>
    <scope>NUCLEOTIDE SEQUENCE</scope>
</reference>
<proteinExistence type="predicted"/>
<evidence type="ECO:0000256" key="1">
    <source>
        <dbReference type="SAM" id="MobiDB-lite"/>
    </source>
</evidence>
<dbReference type="EMBL" id="LR797533">
    <property type="protein sequence ID" value="CAB4222984.1"/>
    <property type="molecule type" value="Genomic_DNA"/>
</dbReference>
<dbReference type="EMBL" id="LR796464">
    <property type="protein sequence ID" value="CAB4146370.1"/>
    <property type="molecule type" value="Genomic_DNA"/>
</dbReference>
<evidence type="ECO:0000313" key="4">
    <source>
        <dbReference type="EMBL" id="CAB4222984.1"/>
    </source>
</evidence>
<organism evidence="4">
    <name type="scientific">uncultured Caudovirales phage</name>
    <dbReference type="NCBI Taxonomy" id="2100421"/>
    <lineage>
        <taxon>Viruses</taxon>
        <taxon>Duplodnaviria</taxon>
        <taxon>Heunggongvirae</taxon>
        <taxon>Uroviricota</taxon>
        <taxon>Caudoviricetes</taxon>
        <taxon>Peduoviridae</taxon>
        <taxon>Maltschvirus</taxon>
        <taxon>Maltschvirus maltsch</taxon>
    </lineage>
</organism>
<protein>
    <submittedName>
        <fullName evidence="4">Uncharacterized protein</fullName>
    </submittedName>
</protein>
<name>A0A6J5T7Z2_9CAUD</name>
<feature type="compositionally biased region" description="Low complexity" evidence="1">
    <location>
        <begin position="134"/>
        <end position="154"/>
    </location>
</feature>
<evidence type="ECO:0000313" key="2">
    <source>
        <dbReference type="EMBL" id="CAB4146370.1"/>
    </source>
</evidence>
<accession>A0A6J5T7Z2</accession>
<dbReference type="EMBL" id="LR797164">
    <property type="protein sequence ID" value="CAB4190993.1"/>
    <property type="molecule type" value="Genomic_DNA"/>
</dbReference>
<feature type="region of interest" description="Disordered" evidence="1">
    <location>
        <begin position="126"/>
        <end position="169"/>
    </location>
</feature>
<evidence type="ECO:0000313" key="3">
    <source>
        <dbReference type="EMBL" id="CAB4190993.1"/>
    </source>
</evidence>